<evidence type="ECO:0000256" key="2">
    <source>
        <dbReference type="ARBA" id="ARBA00022729"/>
    </source>
</evidence>
<evidence type="ECO:0000313" key="4">
    <source>
        <dbReference type="EMBL" id="TQV77627.1"/>
    </source>
</evidence>
<comment type="subcellular location">
    <subcellularLocation>
        <location evidence="1">Cell envelope</location>
    </subcellularLocation>
</comment>
<dbReference type="InterPro" id="IPR038352">
    <property type="entry name" value="Imelysin_sf"/>
</dbReference>
<dbReference type="Gene3D" id="1.20.1420.20">
    <property type="entry name" value="M75 peptidase, HXXE motif"/>
    <property type="match status" value="1"/>
</dbReference>
<gene>
    <name evidence="4" type="ORF">FKG94_14875</name>
</gene>
<name>A0A545TK91_9GAMM</name>
<feature type="domain" description="Imelysin-like" evidence="3">
    <location>
        <begin position="84"/>
        <end position="394"/>
    </location>
</feature>
<dbReference type="RefSeq" id="WP_142905109.1">
    <property type="nucleotide sequence ID" value="NZ_ML660095.1"/>
</dbReference>
<organism evidence="4 5">
    <name type="scientific">Exilibacterium tricleocarpae</name>
    <dbReference type="NCBI Taxonomy" id="2591008"/>
    <lineage>
        <taxon>Bacteria</taxon>
        <taxon>Pseudomonadati</taxon>
        <taxon>Pseudomonadota</taxon>
        <taxon>Gammaproteobacteria</taxon>
        <taxon>Cellvibrionales</taxon>
        <taxon>Cellvibrionaceae</taxon>
        <taxon>Exilibacterium</taxon>
    </lineage>
</organism>
<dbReference type="InterPro" id="IPR018976">
    <property type="entry name" value="Imelysin-like"/>
</dbReference>
<dbReference type="AlphaFoldDB" id="A0A545TK91"/>
<sequence length="416" mass="45101">MPDNNTLYRTLPGNNPRVMLQNRYQSLARRWLLLPAAALMITAGCGEKAPPPPVEETPAPVVNDAPLAPATLTAWQLGDTYLTEAQTGAGRLCEAVQQLLAQPDADNQTLARQAWHRAHNDYHRFDIFRALAGSNPGLFGELAALNSPIDTWPIMPGYLDYFDVYTHSGIVNDIAVPITASAIRRQHGFSDNTDVSLGLHAIAYLLWGEGGQRPPADFAAATEIPANQRGAGISVVDLPNNRRRDLIALMCNLLGDDLASLQQRWSSAEAAMPVRYRQLLPQSRLQLLQQAAQHFLTQDLIARQLTPLLQDTGDPAEAVHSFYAGDSARAMAAGIEGLQQLLLTANTGLAIWLLEEEPRAQLTETLAKALTLLQTTVLHGNETTQKPAVTELRDTLAAAASLIGPERPGSDDVASE</sequence>
<proteinExistence type="predicted"/>
<evidence type="ECO:0000259" key="3">
    <source>
        <dbReference type="Pfam" id="PF09375"/>
    </source>
</evidence>
<protein>
    <recommendedName>
        <fullName evidence="3">Imelysin-like domain-containing protein</fullName>
    </recommendedName>
</protein>
<dbReference type="Pfam" id="PF09375">
    <property type="entry name" value="Peptidase_M75"/>
    <property type="match status" value="1"/>
</dbReference>
<keyword evidence="2" id="KW-0732">Signal</keyword>
<dbReference type="OrthoDB" id="9764688at2"/>
<comment type="caution">
    <text evidence="4">The sequence shown here is derived from an EMBL/GenBank/DDBJ whole genome shotgun (WGS) entry which is preliminary data.</text>
</comment>
<dbReference type="EMBL" id="VHSG01000014">
    <property type="protein sequence ID" value="TQV77627.1"/>
    <property type="molecule type" value="Genomic_DNA"/>
</dbReference>
<evidence type="ECO:0000256" key="1">
    <source>
        <dbReference type="ARBA" id="ARBA00004196"/>
    </source>
</evidence>
<dbReference type="GO" id="GO:0030313">
    <property type="term" value="C:cell envelope"/>
    <property type="evidence" value="ECO:0007669"/>
    <property type="project" value="UniProtKB-SubCell"/>
</dbReference>
<keyword evidence="5" id="KW-1185">Reference proteome</keyword>
<reference evidence="4 5" key="1">
    <citation type="submission" date="2019-06" db="EMBL/GenBank/DDBJ databases">
        <title>Whole genome sequence for Cellvibrionaceae sp. R142.</title>
        <authorList>
            <person name="Wang G."/>
        </authorList>
    </citation>
    <scope>NUCLEOTIDE SEQUENCE [LARGE SCALE GENOMIC DNA]</scope>
    <source>
        <strain evidence="4 5">R142</strain>
    </source>
</reference>
<evidence type="ECO:0000313" key="5">
    <source>
        <dbReference type="Proteomes" id="UP000319732"/>
    </source>
</evidence>
<dbReference type="Proteomes" id="UP000319732">
    <property type="component" value="Unassembled WGS sequence"/>
</dbReference>
<accession>A0A545TK91</accession>